<dbReference type="GO" id="GO:0016620">
    <property type="term" value="F:oxidoreductase activity, acting on the aldehyde or oxo group of donors, NAD or NADP as acceptor"/>
    <property type="evidence" value="ECO:0007669"/>
    <property type="project" value="InterPro"/>
</dbReference>
<dbReference type="RefSeq" id="WP_070203532.1">
    <property type="nucleotide sequence ID" value="NZ_LJGZ01000100.1"/>
</dbReference>
<dbReference type="PANTHER" id="PTHR11699">
    <property type="entry name" value="ALDEHYDE DEHYDROGENASE-RELATED"/>
    <property type="match status" value="1"/>
</dbReference>
<reference evidence="4 5" key="1">
    <citation type="journal article" date="2016" name="Front. Microbiol.">
        <title>Comparative Genomics Analysis of Streptomyces Species Reveals Their Adaptation to the Marine Environment and Their Diversity at the Genomic Level.</title>
        <authorList>
            <person name="Tian X."/>
            <person name="Zhang Z."/>
            <person name="Yang T."/>
            <person name="Chen M."/>
            <person name="Li J."/>
            <person name="Chen F."/>
            <person name="Yang J."/>
            <person name="Li W."/>
            <person name="Zhang B."/>
            <person name="Zhang Z."/>
            <person name="Wu J."/>
            <person name="Zhang C."/>
            <person name="Long L."/>
            <person name="Xiao J."/>
        </authorList>
    </citation>
    <scope>NUCLEOTIDE SEQUENCE [LARGE SCALE GENOMIC DNA]</scope>
    <source>
        <strain evidence="4 5">SCSIO M10372</strain>
    </source>
</reference>
<evidence type="ECO:0000259" key="3">
    <source>
        <dbReference type="Pfam" id="PF00171"/>
    </source>
</evidence>
<name>A0A1E7LL59_9ACTN</name>
<dbReference type="InterPro" id="IPR015590">
    <property type="entry name" value="Aldehyde_DH_dom"/>
</dbReference>
<dbReference type="AlphaFoldDB" id="A0A1E7LL59"/>
<keyword evidence="5" id="KW-1185">Reference proteome</keyword>
<dbReference type="Pfam" id="PF00171">
    <property type="entry name" value="Aldedh"/>
    <property type="match status" value="1"/>
</dbReference>
<organism evidence="4 5">
    <name type="scientific">Streptomyces nanshensis</name>
    <dbReference type="NCBI Taxonomy" id="518642"/>
    <lineage>
        <taxon>Bacteria</taxon>
        <taxon>Bacillati</taxon>
        <taxon>Actinomycetota</taxon>
        <taxon>Actinomycetes</taxon>
        <taxon>Kitasatosporales</taxon>
        <taxon>Streptomycetaceae</taxon>
        <taxon>Streptomyces</taxon>
    </lineage>
</organism>
<dbReference type="InterPro" id="IPR016162">
    <property type="entry name" value="Ald_DH_N"/>
</dbReference>
<dbReference type="Gene3D" id="3.40.309.10">
    <property type="entry name" value="Aldehyde Dehydrogenase, Chain A, domain 2"/>
    <property type="match status" value="1"/>
</dbReference>
<dbReference type="FunFam" id="3.40.605.10:FF:000007">
    <property type="entry name" value="NAD/NADP-dependent betaine aldehyde dehydrogenase"/>
    <property type="match status" value="1"/>
</dbReference>
<dbReference type="Proteomes" id="UP000175971">
    <property type="component" value="Unassembled WGS sequence"/>
</dbReference>
<dbReference type="Gene3D" id="3.40.605.10">
    <property type="entry name" value="Aldehyde Dehydrogenase, Chain A, domain 1"/>
    <property type="match status" value="1"/>
</dbReference>
<evidence type="ECO:0000313" key="4">
    <source>
        <dbReference type="EMBL" id="OEV16959.1"/>
    </source>
</evidence>
<evidence type="ECO:0000256" key="1">
    <source>
        <dbReference type="ARBA" id="ARBA00009986"/>
    </source>
</evidence>
<dbReference type="InterPro" id="IPR016161">
    <property type="entry name" value="Ald_DH/histidinol_DH"/>
</dbReference>
<dbReference type="OrthoDB" id="6882680at2"/>
<feature type="domain" description="Aldehyde dehydrogenase" evidence="3">
    <location>
        <begin position="15"/>
        <end position="484"/>
    </location>
</feature>
<comment type="caution">
    <text evidence="4">The sequence shown here is derived from an EMBL/GenBank/DDBJ whole genome shotgun (WGS) entry which is preliminary data.</text>
</comment>
<accession>A0A1E7LL59</accession>
<gene>
    <name evidence="4" type="ORF">AN221_30310</name>
</gene>
<dbReference type="EMBL" id="LJGZ01000100">
    <property type="protein sequence ID" value="OEV16959.1"/>
    <property type="molecule type" value="Genomic_DNA"/>
</dbReference>
<evidence type="ECO:0000256" key="2">
    <source>
        <dbReference type="ARBA" id="ARBA00023002"/>
    </source>
</evidence>
<dbReference type="InterPro" id="IPR016163">
    <property type="entry name" value="Ald_DH_C"/>
</dbReference>
<comment type="similarity">
    <text evidence="1">Belongs to the aldehyde dehydrogenase family.</text>
</comment>
<evidence type="ECO:0000313" key="5">
    <source>
        <dbReference type="Proteomes" id="UP000175971"/>
    </source>
</evidence>
<dbReference type="FunFam" id="3.40.309.10:FF:000012">
    <property type="entry name" value="Betaine aldehyde dehydrogenase"/>
    <property type="match status" value="1"/>
</dbReference>
<protein>
    <submittedName>
        <fullName evidence="4">Aldehyde dehydrogenase</fullName>
    </submittedName>
</protein>
<dbReference type="SUPFAM" id="SSF53720">
    <property type="entry name" value="ALDH-like"/>
    <property type="match status" value="1"/>
</dbReference>
<sequence>MSPAGPQKLFIGGEWTEPADGHYEVVDPATEEVVGLAPEASRAQVYEAAAAAKAAFPAWSRTRPEERAAILDRTADIVRRDFAAHADIARRESGATASTARGMQVGVGIARFRRYAKGALEPVEEAIPPQVNEAGPMGRAGIFGALAVRQPVGVVTCVTSYNNPWANPAGKIAPALAMGNTVVVKPAPQDPLSVYRMAAALAEAGVPPGVVNVVTGSGAEAGEAAVDSPDVDMVSFTGSTAVGQRIAEVCGRGMKRQLMELGGKGAALVLEDADLGSAVAGIGTTFSFYSGQICTAPTRVLVHRSRQDELIAGLAAYADALTVGDPADRATVVGPVISAAHRDRVESYVELGRKEGARVVTGGARPARPARGFYVAPTLLAGCTPDMRVVREEIFGPVVVVVPFDDEEEGVALANDSDYGLIDYVWSADVARAFRIARRLRSGGVGVNTVGRNMEAPFGGFRKSGVGRDVGSYALHAYSETQAIVWPG</sequence>
<keyword evidence="2" id="KW-0560">Oxidoreductase</keyword>
<dbReference type="PATRIC" id="fig|518642.7.peg.6984"/>
<proteinExistence type="inferred from homology"/>